<proteinExistence type="predicted"/>
<feature type="region of interest" description="Disordered" evidence="7">
    <location>
        <begin position="591"/>
        <end position="637"/>
    </location>
</feature>
<gene>
    <name evidence="9" type="ORF">DFI_05630</name>
</gene>
<feature type="compositionally biased region" description="Low complexity" evidence="7">
    <location>
        <begin position="592"/>
        <end position="602"/>
    </location>
</feature>
<dbReference type="PROSITE" id="PS50198">
    <property type="entry name" value="PPIC_PPIASE_2"/>
    <property type="match status" value="1"/>
</dbReference>
<evidence type="ECO:0000256" key="4">
    <source>
        <dbReference type="ARBA" id="ARBA00023110"/>
    </source>
</evidence>
<evidence type="ECO:0000313" key="10">
    <source>
        <dbReference type="Proteomes" id="UP000259030"/>
    </source>
</evidence>
<dbReference type="SUPFAM" id="SSF54534">
    <property type="entry name" value="FKBP-like"/>
    <property type="match status" value="1"/>
</dbReference>
<sequence length="637" mass="67171">MNKKTLVNGMLLVLALLLVVGMAYQFTPAIGNLMGSGGSSSKGGTPALKVNGSTITVEELDAMKRGNPILSSTDGGVLEDDFKIYMVDQQVQQKLLVAAASDVKVSRDDVNAEITKIREANDLTDNQKYQDALQQAGISDAELREQVKQQLAVQRKVEALKAAVPAATEAEAKFYYDQNKELFQNDARIVGRWIVVKDAKKAAELLKQARGGADFAQLASANSEQNKDRGGALGPIENGKPKPVTAVTLPTEVANAAFALEQGGLTDVVTTGGKSYIVKVEEYLAPTTKPFAEAKADAVKAVDEQKKNQATEEWFDKLRDGAKVEVVDPAWKTENPVVATVAGKEILYSEIIGQVVNNQQVAGLLQQVPAEQASGLVNGMLKPGLVTQTINAYATPVLVKRLNLAITGTRQEQVAALSAYGARNVQVTDADIEAYYQQNKAQFETAASATIAEASFKTQAAAEAFRSSWNGQGDFVQAASKAGGTVSERGEVTGGGETLSAELNAAAFDQPGRNVGAGTLSPVTKSGERFSVLYVTDLKPKTTEPLSAVRSEIRAQVLASKQAEAGQKFIDTQVATLKPVNNLQKILDAQAKRVAAAAPKKPAATEEKDGAAGTATPEGSTDAPAAEGGEAAPPAQE</sequence>
<dbReference type="InterPro" id="IPR027304">
    <property type="entry name" value="Trigger_fact/SurA_dom_sf"/>
</dbReference>
<feature type="region of interest" description="Disordered" evidence="7">
    <location>
        <begin position="221"/>
        <end position="241"/>
    </location>
</feature>
<organism evidence="9 10">
    <name type="scientific">Deinococcus ficus</name>
    <dbReference type="NCBI Taxonomy" id="317577"/>
    <lineage>
        <taxon>Bacteria</taxon>
        <taxon>Thermotogati</taxon>
        <taxon>Deinococcota</taxon>
        <taxon>Deinococci</taxon>
        <taxon>Deinococcales</taxon>
        <taxon>Deinococcaceae</taxon>
        <taxon>Deinococcus</taxon>
    </lineage>
</organism>
<evidence type="ECO:0000256" key="5">
    <source>
        <dbReference type="ARBA" id="ARBA00023235"/>
    </source>
</evidence>
<evidence type="ECO:0000256" key="6">
    <source>
        <dbReference type="PROSITE-ProRule" id="PRU00278"/>
    </source>
</evidence>
<dbReference type="PANTHER" id="PTHR47245:SF1">
    <property type="entry name" value="FOLDASE PROTEIN PRSA"/>
    <property type="match status" value="1"/>
</dbReference>
<evidence type="ECO:0000256" key="1">
    <source>
        <dbReference type="ARBA" id="ARBA00000971"/>
    </source>
</evidence>
<keyword evidence="10" id="KW-1185">Reference proteome</keyword>
<dbReference type="RefSeq" id="WP_027462454.1">
    <property type="nucleotide sequence ID" value="NZ_CP021081.1"/>
</dbReference>
<evidence type="ECO:0000256" key="2">
    <source>
        <dbReference type="ARBA" id="ARBA00013194"/>
    </source>
</evidence>
<keyword evidence="5 6" id="KW-0413">Isomerase</keyword>
<dbReference type="Gene3D" id="3.10.50.40">
    <property type="match status" value="2"/>
</dbReference>
<evidence type="ECO:0000259" key="8">
    <source>
        <dbReference type="PROSITE" id="PS50198"/>
    </source>
</evidence>
<dbReference type="Gene3D" id="1.10.4030.10">
    <property type="entry name" value="Porin chaperone SurA, peptide-binding domain"/>
    <property type="match status" value="2"/>
</dbReference>
<evidence type="ECO:0000256" key="7">
    <source>
        <dbReference type="SAM" id="MobiDB-lite"/>
    </source>
</evidence>
<feature type="compositionally biased region" description="Low complexity" evidence="7">
    <location>
        <begin position="623"/>
        <end position="637"/>
    </location>
</feature>
<dbReference type="AlphaFoldDB" id="A0A221SV67"/>
<dbReference type="Pfam" id="PF13145">
    <property type="entry name" value="Rotamase_2"/>
    <property type="match status" value="2"/>
</dbReference>
<evidence type="ECO:0000256" key="3">
    <source>
        <dbReference type="ARBA" id="ARBA00022729"/>
    </source>
</evidence>
<name>A0A221SV67_9DEIO</name>
<feature type="domain" description="PpiC" evidence="8">
    <location>
        <begin position="186"/>
        <end position="282"/>
    </location>
</feature>
<comment type="catalytic activity">
    <reaction evidence="1">
        <text>[protein]-peptidylproline (omega=180) = [protein]-peptidylproline (omega=0)</text>
        <dbReference type="Rhea" id="RHEA:16237"/>
        <dbReference type="Rhea" id="RHEA-COMP:10747"/>
        <dbReference type="Rhea" id="RHEA-COMP:10748"/>
        <dbReference type="ChEBI" id="CHEBI:83833"/>
        <dbReference type="ChEBI" id="CHEBI:83834"/>
        <dbReference type="EC" id="5.2.1.8"/>
    </reaction>
</comment>
<dbReference type="Pfam" id="PF13624">
    <property type="entry name" value="SurA_N_3"/>
    <property type="match status" value="1"/>
</dbReference>
<accession>A0A221SV67</accession>
<dbReference type="InterPro" id="IPR046357">
    <property type="entry name" value="PPIase_dom_sf"/>
</dbReference>
<dbReference type="PANTHER" id="PTHR47245">
    <property type="entry name" value="PEPTIDYLPROLYL ISOMERASE"/>
    <property type="match status" value="1"/>
</dbReference>
<keyword evidence="4 6" id="KW-0697">Rotamase</keyword>
<dbReference type="KEGG" id="dfc:DFI_05630"/>
<dbReference type="InterPro" id="IPR050245">
    <property type="entry name" value="PrsA_foldase"/>
</dbReference>
<dbReference type="InterPro" id="IPR000297">
    <property type="entry name" value="PPIase_PpiC"/>
</dbReference>
<dbReference type="SUPFAM" id="SSF109998">
    <property type="entry name" value="Triger factor/SurA peptide-binding domain-like"/>
    <property type="match status" value="2"/>
</dbReference>
<dbReference type="EMBL" id="CP021081">
    <property type="protein sequence ID" value="ASN80549.1"/>
    <property type="molecule type" value="Genomic_DNA"/>
</dbReference>
<dbReference type="Proteomes" id="UP000259030">
    <property type="component" value="Chromosome"/>
</dbReference>
<evidence type="ECO:0000313" key="9">
    <source>
        <dbReference type="EMBL" id="ASN80549.1"/>
    </source>
</evidence>
<keyword evidence="3" id="KW-0732">Signal</keyword>
<dbReference type="STRING" id="317577.GCA_000419625_00023"/>
<reference evidence="9 10" key="1">
    <citation type="submission" date="2017-05" db="EMBL/GenBank/DDBJ databases">
        <title>The complete genome sequence of Deinococcus ficus isolated from the rhizosphere of the Ficus religiosa L. in Taiwan.</title>
        <authorList>
            <person name="Wu K.-M."/>
            <person name="Liao T.-L."/>
            <person name="Liu Y.-M."/>
            <person name="Young C.-C."/>
            <person name="Tsai S.-F."/>
        </authorList>
    </citation>
    <scope>NUCLEOTIDE SEQUENCE [LARGE SCALE GENOMIC DNA]</scope>
    <source>
        <strain evidence="9 10">CC-FR2-10</strain>
    </source>
</reference>
<dbReference type="GO" id="GO:0003755">
    <property type="term" value="F:peptidyl-prolyl cis-trans isomerase activity"/>
    <property type="evidence" value="ECO:0007669"/>
    <property type="project" value="UniProtKB-KW"/>
</dbReference>
<protein>
    <recommendedName>
        <fullName evidence="2">peptidylprolyl isomerase</fullName>
        <ecNumber evidence="2">5.2.1.8</ecNumber>
    </recommendedName>
</protein>
<dbReference type="EC" id="5.2.1.8" evidence="2"/>